<reference evidence="1" key="1">
    <citation type="journal article" date="2014" name="Front. Microbiol.">
        <title>High frequency of phylogenetically diverse reductive dehalogenase-homologous genes in deep subseafloor sedimentary metagenomes.</title>
        <authorList>
            <person name="Kawai M."/>
            <person name="Futagami T."/>
            <person name="Toyoda A."/>
            <person name="Takaki Y."/>
            <person name="Nishi S."/>
            <person name="Hori S."/>
            <person name="Arai W."/>
            <person name="Tsubouchi T."/>
            <person name="Morono Y."/>
            <person name="Uchiyama I."/>
            <person name="Ito T."/>
            <person name="Fujiyama A."/>
            <person name="Inagaki F."/>
            <person name="Takami H."/>
        </authorList>
    </citation>
    <scope>NUCLEOTIDE SEQUENCE</scope>
    <source>
        <strain evidence="1">Expedition CK06-06</strain>
    </source>
</reference>
<gene>
    <name evidence="1" type="ORF">S03H2_46036</name>
</gene>
<proteinExistence type="predicted"/>
<name>X1JZC2_9ZZZZ</name>
<evidence type="ECO:0000313" key="1">
    <source>
        <dbReference type="EMBL" id="GAH75183.1"/>
    </source>
</evidence>
<organism evidence="1">
    <name type="scientific">marine sediment metagenome</name>
    <dbReference type="NCBI Taxonomy" id="412755"/>
    <lineage>
        <taxon>unclassified sequences</taxon>
        <taxon>metagenomes</taxon>
        <taxon>ecological metagenomes</taxon>
    </lineage>
</organism>
<accession>X1JZC2</accession>
<dbReference type="AlphaFoldDB" id="X1JZC2"/>
<dbReference type="EMBL" id="BARU01028875">
    <property type="protein sequence ID" value="GAH75183.1"/>
    <property type="molecule type" value="Genomic_DNA"/>
</dbReference>
<sequence>MKYQVSIEREGNDYLIEVIDTWIGKGIRRTIEIIPPKTWFWERSKYIKEKLQKKLNV</sequence>
<comment type="caution">
    <text evidence="1">The sequence shown here is derived from an EMBL/GenBank/DDBJ whole genome shotgun (WGS) entry which is preliminary data.</text>
</comment>
<protein>
    <submittedName>
        <fullName evidence="1">Uncharacterized protein</fullName>
    </submittedName>
</protein>